<evidence type="ECO:0000313" key="2">
    <source>
        <dbReference type="EMBL" id="QDV50837.1"/>
    </source>
</evidence>
<keyword evidence="1" id="KW-0472">Membrane</keyword>
<evidence type="ECO:0000313" key="3">
    <source>
        <dbReference type="Proteomes" id="UP000318313"/>
    </source>
</evidence>
<accession>A0A518ICL9</accession>
<dbReference type="KEGG" id="gfm:Enr17x_28820"/>
<gene>
    <name evidence="2" type="ORF">Enr17x_28820</name>
</gene>
<name>A0A518ICL9_9PLAN</name>
<evidence type="ECO:0000256" key="1">
    <source>
        <dbReference type="SAM" id="Phobius"/>
    </source>
</evidence>
<dbReference type="Proteomes" id="UP000318313">
    <property type="component" value="Chromosome"/>
</dbReference>
<proteinExistence type="predicted"/>
<dbReference type="AlphaFoldDB" id="A0A518ICL9"/>
<dbReference type="OrthoDB" id="300795at2"/>
<keyword evidence="3" id="KW-1185">Reference proteome</keyword>
<dbReference type="RefSeq" id="WP_145309620.1">
    <property type="nucleotide sequence ID" value="NZ_CP037452.1"/>
</dbReference>
<organism evidence="2 3">
    <name type="scientific">Gimesia fumaroli</name>
    <dbReference type="NCBI Taxonomy" id="2527976"/>
    <lineage>
        <taxon>Bacteria</taxon>
        <taxon>Pseudomonadati</taxon>
        <taxon>Planctomycetota</taxon>
        <taxon>Planctomycetia</taxon>
        <taxon>Planctomycetales</taxon>
        <taxon>Planctomycetaceae</taxon>
        <taxon>Gimesia</taxon>
    </lineage>
</organism>
<keyword evidence="1" id="KW-0812">Transmembrane</keyword>
<dbReference type="EMBL" id="CP037452">
    <property type="protein sequence ID" value="QDV50837.1"/>
    <property type="molecule type" value="Genomic_DNA"/>
</dbReference>
<sequence length="95" mass="10060">MPTDGTGIAGNFQERTSMDVTPLYNISFPGKEAVTMLDKLPLNGKKTYVVAIVTVIYAVCGILLGDMPTNEAMMLIAGALGITTIGHKIDKSTNV</sequence>
<feature type="transmembrane region" description="Helical" evidence="1">
    <location>
        <begin position="47"/>
        <end position="65"/>
    </location>
</feature>
<keyword evidence="1" id="KW-1133">Transmembrane helix</keyword>
<reference evidence="2 3" key="1">
    <citation type="submission" date="2019-03" db="EMBL/GenBank/DDBJ databases">
        <title>Deep-cultivation of Planctomycetes and their phenomic and genomic characterization uncovers novel biology.</title>
        <authorList>
            <person name="Wiegand S."/>
            <person name="Jogler M."/>
            <person name="Boedeker C."/>
            <person name="Pinto D."/>
            <person name="Vollmers J."/>
            <person name="Rivas-Marin E."/>
            <person name="Kohn T."/>
            <person name="Peeters S.H."/>
            <person name="Heuer A."/>
            <person name="Rast P."/>
            <person name="Oberbeckmann S."/>
            <person name="Bunk B."/>
            <person name="Jeske O."/>
            <person name="Meyerdierks A."/>
            <person name="Storesund J.E."/>
            <person name="Kallscheuer N."/>
            <person name="Luecker S."/>
            <person name="Lage O.M."/>
            <person name="Pohl T."/>
            <person name="Merkel B.J."/>
            <person name="Hornburger P."/>
            <person name="Mueller R.-W."/>
            <person name="Bruemmer F."/>
            <person name="Labrenz M."/>
            <person name="Spormann A.M."/>
            <person name="Op den Camp H."/>
            <person name="Overmann J."/>
            <person name="Amann R."/>
            <person name="Jetten M.S.M."/>
            <person name="Mascher T."/>
            <person name="Medema M.H."/>
            <person name="Devos D.P."/>
            <person name="Kaster A.-K."/>
            <person name="Ovreas L."/>
            <person name="Rohde M."/>
            <person name="Galperin M.Y."/>
            <person name="Jogler C."/>
        </authorList>
    </citation>
    <scope>NUCLEOTIDE SEQUENCE [LARGE SCALE GENOMIC DNA]</scope>
    <source>
        <strain evidence="2 3">Enr17</strain>
    </source>
</reference>
<protein>
    <submittedName>
        <fullName evidence="2">Uncharacterized protein</fullName>
    </submittedName>
</protein>